<feature type="domain" description="SET" evidence="3">
    <location>
        <begin position="164"/>
        <end position="308"/>
    </location>
</feature>
<dbReference type="InterPro" id="IPR051357">
    <property type="entry name" value="H3K9_HMTase_SUVAR3-9"/>
</dbReference>
<gene>
    <name evidence="5" type="ORF">BRADI_1g03235v3</name>
</gene>
<evidence type="ECO:0000259" key="4">
    <source>
        <dbReference type="PROSITE" id="PS50867"/>
    </source>
</evidence>
<dbReference type="GO" id="GO:0042054">
    <property type="term" value="F:histone methyltransferase activity"/>
    <property type="evidence" value="ECO:0000318"/>
    <property type="project" value="GO_Central"/>
</dbReference>
<dbReference type="PANTHER" id="PTHR45660:SF87">
    <property type="entry name" value="OS08G0565700 PROTEIN"/>
    <property type="match status" value="1"/>
</dbReference>
<reference evidence="5 6" key="1">
    <citation type="journal article" date="2010" name="Nature">
        <title>Genome sequencing and analysis of the model grass Brachypodium distachyon.</title>
        <authorList>
            <consortium name="International Brachypodium Initiative"/>
        </authorList>
    </citation>
    <scope>NUCLEOTIDE SEQUENCE [LARGE SCALE GENOMIC DNA]</scope>
    <source>
        <strain evidence="5 6">Bd21</strain>
    </source>
</reference>
<dbReference type="STRING" id="15368.A0A2K2DHX1"/>
<sequence>MAGVDLQVISVPSVAGVSMAGVDFQLQGSSGTCWPPESGPAATSRWTCPRARSGSPVPVCNKVDQDNSPLDFEYIAHPDFPAYRVRWPVKRYQACRCGTACGAAGRLSAAACKCACVLKNGGGPAYNADGTLVRGRPMVYECGALCGCPAASCLNRVTQRGMEHRLEVFRSKETEWGVRTLDLIQPGAFVCEYSGDVLTVDDGQSTDWGNYVDPRKFPARWMEWGDASAALPDKEEGQHKFPELTTGPGYVLDVSRRRNLAVYISHSSAPNVFAQFVIRGNEDESYPHLMVFAMDTIPPMRELSVDYGIDRQDYPCFCPPEHELTDLYLHDDITGHPVRSAAGFFHRADIYSAVAESAISPWRLSLSPSSSPGQAVKPEEFFTPMSTPGPRSIVPESEAHRSYYPRWTSKNSILKPLNLSQTRRLRRFPSPHRRRRAARCGRRLLIPCPPLPSECAPPPPSSQYSGEGDEQTADIFFPYVFTPDFQYSIFCGADTPCV</sequence>
<name>A0A2K2DHX1_BRADI</name>
<dbReference type="GO" id="GO:0008270">
    <property type="term" value="F:zinc ion binding"/>
    <property type="evidence" value="ECO:0007669"/>
    <property type="project" value="InterPro"/>
</dbReference>
<dbReference type="Gramene" id="PNT73868">
    <property type="protein sequence ID" value="PNT73868"/>
    <property type="gene ID" value="BRADI_1g03235v3"/>
</dbReference>
<dbReference type="SMART" id="SM00317">
    <property type="entry name" value="SET"/>
    <property type="match status" value="1"/>
</dbReference>
<evidence type="ECO:0000256" key="1">
    <source>
        <dbReference type="ARBA" id="ARBA00004286"/>
    </source>
</evidence>
<dbReference type="Proteomes" id="UP000008810">
    <property type="component" value="Chromosome 1"/>
</dbReference>
<dbReference type="EMBL" id="CM000880">
    <property type="protein sequence ID" value="PNT73868.1"/>
    <property type="molecule type" value="Genomic_DNA"/>
</dbReference>
<dbReference type="PANTHER" id="PTHR45660">
    <property type="entry name" value="HISTONE-LYSINE N-METHYLTRANSFERASE SETMAR"/>
    <property type="match status" value="1"/>
</dbReference>
<evidence type="ECO:0000313" key="6">
    <source>
        <dbReference type="EnsemblPlants" id="PNT73868"/>
    </source>
</evidence>
<dbReference type="ExpressionAtlas" id="A0A2K2DHX1">
    <property type="expression patterns" value="differential"/>
</dbReference>
<keyword evidence="2" id="KW-0158">Chromosome</keyword>
<dbReference type="InterPro" id="IPR046341">
    <property type="entry name" value="SET_dom_sf"/>
</dbReference>
<protein>
    <recommendedName>
        <fullName evidence="8">SET domain-containing protein</fullName>
    </recommendedName>
</protein>
<accession>A0A2K2DHX1</accession>
<dbReference type="GO" id="GO:0005694">
    <property type="term" value="C:chromosome"/>
    <property type="evidence" value="ECO:0007669"/>
    <property type="project" value="UniProtKB-SubCell"/>
</dbReference>
<dbReference type="OrthoDB" id="308383at2759"/>
<organism evidence="5">
    <name type="scientific">Brachypodium distachyon</name>
    <name type="common">Purple false brome</name>
    <name type="synonym">Trachynia distachya</name>
    <dbReference type="NCBI Taxonomy" id="15368"/>
    <lineage>
        <taxon>Eukaryota</taxon>
        <taxon>Viridiplantae</taxon>
        <taxon>Streptophyta</taxon>
        <taxon>Embryophyta</taxon>
        <taxon>Tracheophyta</taxon>
        <taxon>Spermatophyta</taxon>
        <taxon>Magnoliopsida</taxon>
        <taxon>Liliopsida</taxon>
        <taxon>Poales</taxon>
        <taxon>Poaceae</taxon>
        <taxon>BOP clade</taxon>
        <taxon>Pooideae</taxon>
        <taxon>Stipodae</taxon>
        <taxon>Brachypodieae</taxon>
        <taxon>Brachypodium</taxon>
    </lineage>
</organism>
<comment type="subcellular location">
    <subcellularLocation>
        <location evidence="1">Chromosome</location>
    </subcellularLocation>
</comment>
<reference evidence="5" key="2">
    <citation type="submission" date="2017-06" db="EMBL/GenBank/DDBJ databases">
        <title>WGS assembly of Brachypodium distachyon.</title>
        <authorList>
            <consortium name="The International Brachypodium Initiative"/>
            <person name="Lucas S."/>
            <person name="Harmon-Smith M."/>
            <person name="Lail K."/>
            <person name="Tice H."/>
            <person name="Grimwood J."/>
            <person name="Bruce D."/>
            <person name="Barry K."/>
            <person name="Shu S."/>
            <person name="Lindquist E."/>
            <person name="Wang M."/>
            <person name="Pitluck S."/>
            <person name="Vogel J.P."/>
            <person name="Garvin D.F."/>
            <person name="Mockler T.C."/>
            <person name="Schmutz J."/>
            <person name="Rokhsar D."/>
            <person name="Bevan M.W."/>
        </authorList>
    </citation>
    <scope>NUCLEOTIDE SEQUENCE</scope>
    <source>
        <strain evidence="5">Bd21</strain>
    </source>
</reference>
<evidence type="ECO:0000256" key="2">
    <source>
        <dbReference type="ARBA" id="ARBA00022454"/>
    </source>
</evidence>
<dbReference type="Gene3D" id="2.170.270.10">
    <property type="entry name" value="SET domain"/>
    <property type="match status" value="1"/>
</dbReference>
<evidence type="ECO:0008006" key="8">
    <source>
        <dbReference type="Google" id="ProtNLM"/>
    </source>
</evidence>
<evidence type="ECO:0000313" key="7">
    <source>
        <dbReference type="Proteomes" id="UP000008810"/>
    </source>
</evidence>
<evidence type="ECO:0000313" key="5">
    <source>
        <dbReference type="EMBL" id="PNT73868.1"/>
    </source>
</evidence>
<reference evidence="6" key="3">
    <citation type="submission" date="2018-08" db="UniProtKB">
        <authorList>
            <consortium name="EnsemblPlants"/>
        </authorList>
    </citation>
    <scope>IDENTIFICATION</scope>
    <source>
        <strain evidence="6">cv. Bd21</strain>
    </source>
</reference>
<dbReference type="InParanoid" id="A0A2K2DHX1"/>
<dbReference type="Pfam" id="PF05033">
    <property type="entry name" value="Pre-SET"/>
    <property type="match status" value="1"/>
</dbReference>
<dbReference type="Pfam" id="PF00856">
    <property type="entry name" value="SET"/>
    <property type="match status" value="1"/>
</dbReference>
<dbReference type="SMART" id="SM00468">
    <property type="entry name" value="PreSET"/>
    <property type="match status" value="1"/>
</dbReference>
<feature type="domain" description="Pre-SET" evidence="4">
    <location>
        <begin position="93"/>
        <end position="161"/>
    </location>
</feature>
<proteinExistence type="predicted"/>
<dbReference type="EnsemblPlants" id="PNT73868">
    <property type="protein sequence ID" value="PNT73868"/>
    <property type="gene ID" value="BRADI_1g03235v3"/>
</dbReference>
<dbReference type="GO" id="GO:0003690">
    <property type="term" value="F:double-stranded DNA binding"/>
    <property type="evidence" value="ECO:0000318"/>
    <property type="project" value="GO_Central"/>
</dbReference>
<dbReference type="InterPro" id="IPR001214">
    <property type="entry name" value="SET_dom"/>
</dbReference>
<dbReference type="SUPFAM" id="SSF82199">
    <property type="entry name" value="SET domain"/>
    <property type="match status" value="1"/>
</dbReference>
<evidence type="ECO:0000259" key="3">
    <source>
        <dbReference type="PROSITE" id="PS50280"/>
    </source>
</evidence>
<dbReference type="GO" id="GO:0005634">
    <property type="term" value="C:nucleus"/>
    <property type="evidence" value="ECO:0007669"/>
    <property type="project" value="InterPro"/>
</dbReference>
<dbReference type="InterPro" id="IPR007728">
    <property type="entry name" value="Pre-SET_dom"/>
</dbReference>
<dbReference type="AlphaFoldDB" id="A0A2K2DHX1"/>
<dbReference type="PROSITE" id="PS50867">
    <property type="entry name" value="PRE_SET"/>
    <property type="match status" value="1"/>
</dbReference>
<keyword evidence="7" id="KW-1185">Reference proteome</keyword>
<dbReference type="PROSITE" id="PS50280">
    <property type="entry name" value="SET"/>
    <property type="match status" value="1"/>
</dbReference>